<keyword evidence="4" id="KW-1185">Reference proteome</keyword>
<dbReference type="PANTHER" id="PTHR37302">
    <property type="entry name" value="SLR1116 PROTEIN"/>
    <property type="match status" value="1"/>
</dbReference>
<accession>A0ABT0XP29</accession>
<sequence length="157" mass="18593">MKLFVSQYEWVRKTRDVLFQYCESLPQEDYVKEVESFGGDSIRNLHVHVAECYQVWLGKRALKKELSLVNPIDITTVQQMRELFKQTDDIVNEFLHTYEGQWEQKVGVTYRNGESNEFTALWLFTHTLTHEFHHKGQIVKIGRQLGYIPPDTDLIEE</sequence>
<dbReference type="EMBL" id="JAMQJY010000004">
    <property type="protein sequence ID" value="MCM2677475.1"/>
    <property type="molecule type" value="Genomic_DNA"/>
</dbReference>
<name>A0ABT0XP29_9BACI</name>
<dbReference type="Gene3D" id="1.20.120.450">
    <property type="entry name" value="dinb family like domain"/>
    <property type="match status" value="1"/>
</dbReference>
<dbReference type="InterPro" id="IPR034660">
    <property type="entry name" value="DinB/YfiT-like"/>
</dbReference>
<evidence type="ECO:0000256" key="1">
    <source>
        <dbReference type="ARBA" id="ARBA00008635"/>
    </source>
</evidence>
<comment type="caution">
    <text evidence="3">The sequence shown here is derived from an EMBL/GenBank/DDBJ whole genome shotgun (WGS) entry which is preliminary data.</text>
</comment>
<organism evidence="3 4">
    <name type="scientific">Alkalicoccobacillus plakortidis</name>
    <dbReference type="NCBI Taxonomy" id="444060"/>
    <lineage>
        <taxon>Bacteria</taxon>
        <taxon>Bacillati</taxon>
        <taxon>Bacillota</taxon>
        <taxon>Bacilli</taxon>
        <taxon>Bacillales</taxon>
        <taxon>Bacillaceae</taxon>
        <taxon>Alkalicoccobacillus</taxon>
    </lineage>
</organism>
<gene>
    <name evidence="3" type="ORF">NDM98_19860</name>
</gene>
<evidence type="ECO:0000313" key="4">
    <source>
        <dbReference type="Proteomes" id="UP001203665"/>
    </source>
</evidence>
<proteinExistence type="inferred from homology"/>
<dbReference type="PANTHER" id="PTHR37302:SF3">
    <property type="entry name" value="DAMAGE-INDUCIBLE PROTEIN DINB"/>
    <property type="match status" value="1"/>
</dbReference>
<dbReference type="Pfam" id="PF05163">
    <property type="entry name" value="DinB"/>
    <property type="match status" value="1"/>
</dbReference>
<evidence type="ECO:0000256" key="2">
    <source>
        <dbReference type="ARBA" id="ARBA00022723"/>
    </source>
</evidence>
<dbReference type="SUPFAM" id="SSF109854">
    <property type="entry name" value="DinB/YfiT-like putative metalloenzymes"/>
    <property type="match status" value="1"/>
</dbReference>
<keyword evidence="2" id="KW-0479">Metal-binding</keyword>
<dbReference type="InterPro" id="IPR007837">
    <property type="entry name" value="DinB"/>
</dbReference>
<evidence type="ECO:0000313" key="3">
    <source>
        <dbReference type="EMBL" id="MCM2677475.1"/>
    </source>
</evidence>
<dbReference type="Proteomes" id="UP001203665">
    <property type="component" value="Unassembled WGS sequence"/>
</dbReference>
<reference evidence="3" key="1">
    <citation type="submission" date="2022-06" db="EMBL/GenBank/DDBJ databases">
        <title>Alkalicoccobacillus porphyridii sp. nov., isolated from a marine red alga, Porphyridium purpureum and reclassification of Shouchella plakortidis and Shouchella gibsonii as Alkalicoccobacillus plakortidis comb. nov. and Alkalicoccobacillus gibsonii comb. nov.</title>
        <authorList>
            <person name="Kim K.H."/>
            <person name="Lee J.K."/>
            <person name="Han D.M."/>
            <person name="Baek J.H."/>
            <person name="Jeon C.O."/>
        </authorList>
    </citation>
    <scope>NUCLEOTIDE SEQUENCE</scope>
    <source>
        <strain evidence="3">DSM 19153</strain>
    </source>
</reference>
<protein>
    <submittedName>
        <fullName evidence="3">DinB family protein</fullName>
    </submittedName>
</protein>
<comment type="similarity">
    <text evidence="1">Belongs to the DinB family.</text>
</comment>